<dbReference type="PANTHER" id="PTHR42693:SF53">
    <property type="entry name" value="ENDO-4-O-SULFATASE"/>
    <property type="match status" value="1"/>
</dbReference>
<dbReference type="SUPFAM" id="SSF53649">
    <property type="entry name" value="Alkaline phosphatase-like"/>
    <property type="match status" value="1"/>
</dbReference>
<dbReference type="PANTHER" id="PTHR42693">
    <property type="entry name" value="ARYLSULFATASE FAMILY MEMBER"/>
    <property type="match status" value="1"/>
</dbReference>
<dbReference type="Proteomes" id="UP000319383">
    <property type="component" value="Chromosome"/>
</dbReference>
<feature type="chain" id="PRO_5022092457" evidence="4">
    <location>
        <begin position="26"/>
        <end position="481"/>
    </location>
</feature>
<comment type="similarity">
    <text evidence="1">Belongs to the sulfatase family.</text>
</comment>
<sequence precursor="true">MVDRFVRLRFFVGLLVLLSAEQGMAAEAAPARPNFVFIMADDLGYAGLSCYGQKKYSTPRIDQMAREGMRFTQVYAGCTVCASSRSVLMTGLHTGHTPVRGNTGGIALADSDITVAEVLKGVGYRTACIGKWGLGEHGTTGIPNKQGFDRFFGYLHQIHAHFYYPKFLWDQDEKFVLEGNDGFSGQYTHDVIVDRAMQFLREQAKEDDPFFLYLPLTIPHYELLVPEDSLEEFRGKYPETPYTGRRKKVGFPDDYAAQSHPKAATAAMITRMDRDVGRILDLLQELKLDENTLVFFTSDNGATGGPSDPDFFQACGPLRGYKRDLYEGGIRVPMIARWPGHIKAGSVNDHVWYFADVLPTLSELAKTDAPKTTDGLSVVPALLGEKAAGRAQAKHDYLYWEHPNHYERLLQAVRLGDWKAIRLDAGLPLELYNLRADVGEKTNVAADHPSVVQQMEQIIKSAHKEPPPQIEPKPPAGRQYQ</sequence>
<feature type="region of interest" description="Disordered" evidence="3">
    <location>
        <begin position="460"/>
        <end position="481"/>
    </location>
</feature>
<feature type="domain" description="Sulfatase N-terminal" evidence="5">
    <location>
        <begin position="33"/>
        <end position="365"/>
    </location>
</feature>
<accession>A0A517ZKI0</accession>
<reference evidence="6 7" key="1">
    <citation type="submission" date="2019-02" db="EMBL/GenBank/DDBJ databases">
        <title>Deep-cultivation of Planctomycetes and their phenomic and genomic characterization uncovers novel biology.</title>
        <authorList>
            <person name="Wiegand S."/>
            <person name="Jogler M."/>
            <person name="Boedeker C."/>
            <person name="Pinto D."/>
            <person name="Vollmers J."/>
            <person name="Rivas-Marin E."/>
            <person name="Kohn T."/>
            <person name="Peeters S.H."/>
            <person name="Heuer A."/>
            <person name="Rast P."/>
            <person name="Oberbeckmann S."/>
            <person name="Bunk B."/>
            <person name="Jeske O."/>
            <person name="Meyerdierks A."/>
            <person name="Storesund J.E."/>
            <person name="Kallscheuer N."/>
            <person name="Luecker S."/>
            <person name="Lage O.M."/>
            <person name="Pohl T."/>
            <person name="Merkel B.J."/>
            <person name="Hornburger P."/>
            <person name="Mueller R.-W."/>
            <person name="Bruemmer F."/>
            <person name="Labrenz M."/>
            <person name="Spormann A.M."/>
            <person name="Op den Camp H."/>
            <person name="Overmann J."/>
            <person name="Amann R."/>
            <person name="Jetten M.S.M."/>
            <person name="Mascher T."/>
            <person name="Medema M.H."/>
            <person name="Devos D.P."/>
            <person name="Kaster A.-K."/>
            <person name="Ovreas L."/>
            <person name="Rohde M."/>
            <person name="Galperin M.Y."/>
            <person name="Jogler C."/>
        </authorList>
    </citation>
    <scope>NUCLEOTIDE SEQUENCE [LARGE SCALE GENOMIC DNA]</scope>
    <source>
        <strain evidence="6 7">Mal52</strain>
    </source>
</reference>
<dbReference type="Gene3D" id="3.40.720.10">
    <property type="entry name" value="Alkaline Phosphatase, subunit A"/>
    <property type="match status" value="1"/>
</dbReference>
<evidence type="ECO:0000256" key="2">
    <source>
        <dbReference type="ARBA" id="ARBA00022801"/>
    </source>
</evidence>
<keyword evidence="4" id="KW-0732">Signal</keyword>
<name>A0A517ZKI0_9PLAN</name>
<evidence type="ECO:0000256" key="1">
    <source>
        <dbReference type="ARBA" id="ARBA00008779"/>
    </source>
</evidence>
<evidence type="ECO:0000313" key="6">
    <source>
        <dbReference type="EMBL" id="QDU42946.1"/>
    </source>
</evidence>
<dbReference type="Gene3D" id="3.30.1120.10">
    <property type="match status" value="1"/>
</dbReference>
<evidence type="ECO:0000313" key="7">
    <source>
        <dbReference type="Proteomes" id="UP000319383"/>
    </source>
</evidence>
<protein>
    <submittedName>
        <fullName evidence="6">Arylsulfatase</fullName>
        <ecNumber evidence="6">3.1.6.1</ecNumber>
    </submittedName>
</protein>
<feature type="signal peptide" evidence="4">
    <location>
        <begin position="1"/>
        <end position="25"/>
    </location>
</feature>
<evidence type="ECO:0000259" key="5">
    <source>
        <dbReference type="Pfam" id="PF00884"/>
    </source>
</evidence>
<dbReference type="Pfam" id="PF00884">
    <property type="entry name" value="Sulfatase"/>
    <property type="match status" value="1"/>
</dbReference>
<dbReference type="AlphaFoldDB" id="A0A517ZKI0"/>
<gene>
    <name evidence="6" type="primary">atsA_9</name>
    <name evidence="6" type="ORF">Mal52_14160</name>
</gene>
<dbReference type="EMBL" id="CP036276">
    <property type="protein sequence ID" value="QDU42946.1"/>
    <property type="molecule type" value="Genomic_DNA"/>
</dbReference>
<dbReference type="InterPro" id="IPR017850">
    <property type="entry name" value="Alkaline_phosphatase_core_sf"/>
</dbReference>
<dbReference type="GO" id="GO:0004065">
    <property type="term" value="F:arylsulfatase activity"/>
    <property type="evidence" value="ECO:0007669"/>
    <property type="project" value="UniProtKB-EC"/>
</dbReference>
<evidence type="ECO:0000256" key="3">
    <source>
        <dbReference type="SAM" id="MobiDB-lite"/>
    </source>
</evidence>
<dbReference type="RefSeq" id="WP_231962539.1">
    <property type="nucleotide sequence ID" value="NZ_CP036276.1"/>
</dbReference>
<dbReference type="KEGG" id="sdyn:Mal52_14160"/>
<dbReference type="InterPro" id="IPR050738">
    <property type="entry name" value="Sulfatase"/>
</dbReference>
<dbReference type="EC" id="3.1.6.1" evidence="6"/>
<keyword evidence="7" id="KW-1185">Reference proteome</keyword>
<evidence type="ECO:0000256" key="4">
    <source>
        <dbReference type="SAM" id="SignalP"/>
    </source>
</evidence>
<proteinExistence type="inferred from homology"/>
<keyword evidence="2 6" id="KW-0378">Hydrolase</keyword>
<organism evidence="6 7">
    <name type="scientific">Symmachiella dynata</name>
    <dbReference type="NCBI Taxonomy" id="2527995"/>
    <lineage>
        <taxon>Bacteria</taxon>
        <taxon>Pseudomonadati</taxon>
        <taxon>Planctomycetota</taxon>
        <taxon>Planctomycetia</taxon>
        <taxon>Planctomycetales</taxon>
        <taxon>Planctomycetaceae</taxon>
        <taxon>Symmachiella</taxon>
    </lineage>
</organism>
<dbReference type="InterPro" id="IPR000917">
    <property type="entry name" value="Sulfatase_N"/>
</dbReference>
<dbReference type="CDD" id="cd16145">
    <property type="entry name" value="ARS_like"/>
    <property type="match status" value="1"/>
</dbReference>